<dbReference type="InterPro" id="IPR013783">
    <property type="entry name" value="Ig-like_fold"/>
</dbReference>
<evidence type="ECO:0008006" key="5">
    <source>
        <dbReference type="Google" id="ProtNLM"/>
    </source>
</evidence>
<accession>A0A8J4DYC2</accession>
<dbReference type="PROSITE" id="PS51257">
    <property type="entry name" value="PROKAR_LIPOPROTEIN"/>
    <property type="match status" value="1"/>
</dbReference>
<evidence type="ECO:0000256" key="2">
    <source>
        <dbReference type="SAM" id="SignalP"/>
    </source>
</evidence>
<feature type="signal peptide" evidence="2">
    <location>
        <begin position="1"/>
        <end position="20"/>
    </location>
</feature>
<evidence type="ECO:0000313" key="4">
    <source>
        <dbReference type="Proteomes" id="UP000612585"/>
    </source>
</evidence>
<dbReference type="AlphaFoldDB" id="A0A8J4DYC2"/>
<reference evidence="3" key="1">
    <citation type="submission" date="2021-01" db="EMBL/GenBank/DDBJ databases">
        <title>Whole genome shotgun sequence of Virgisporangium aurantiacum NBRC 16421.</title>
        <authorList>
            <person name="Komaki H."/>
            <person name="Tamura T."/>
        </authorList>
    </citation>
    <scope>NUCLEOTIDE SEQUENCE</scope>
    <source>
        <strain evidence="3">NBRC 16421</strain>
    </source>
</reference>
<protein>
    <recommendedName>
        <fullName evidence="5">IPT/TIG domain-containing protein</fullName>
    </recommendedName>
</protein>
<keyword evidence="4" id="KW-1185">Reference proteome</keyword>
<sequence>MYSRKQFAIIVLVLSLTAGGCTTDGASDAPQGQGPPGPVDPTAAPTSGTTTTPTSKTTTRTRKSSALVEWIKEFTPTGGGGGYEEAAYIWFMKGDCETTLSIARNRDGELGTMDEALRTLYEGAAAACLAAFHQRRDMWSVALARHGKVDTSGMSCWHRSVYRIFTALVEAYRDDPEVRFSRTGGSGRSECPQLSGLSPDHGSRSGGYQVEVEGSNLPRSMNLIFVTGEDITVSASTTGGRLSFTMPRYEGSVTSVTLKIADAPRIEGVYATFVFDGRPR</sequence>
<dbReference type="RefSeq" id="WP_203992433.1">
    <property type="nucleotide sequence ID" value="NZ_BOPG01000019.1"/>
</dbReference>
<proteinExistence type="predicted"/>
<feature type="compositionally biased region" description="Low complexity" evidence="1">
    <location>
        <begin position="42"/>
        <end position="58"/>
    </location>
</feature>
<feature type="region of interest" description="Disordered" evidence="1">
    <location>
        <begin position="180"/>
        <end position="208"/>
    </location>
</feature>
<evidence type="ECO:0000313" key="3">
    <source>
        <dbReference type="EMBL" id="GIJ55510.1"/>
    </source>
</evidence>
<dbReference type="Gene3D" id="2.60.40.10">
    <property type="entry name" value="Immunoglobulins"/>
    <property type="match status" value="1"/>
</dbReference>
<comment type="caution">
    <text evidence="3">The sequence shown here is derived from an EMBL/GenBank/DDBJ whole genome shotgun (WGS) entry which is preliminary data.</text>
</comment>
<feature type="region of interest" description="Disordered" evidence="1">
    <location>
        <begin position="24"/>
        <end position="63"/>
    </location>
</feature>
<name>A0A8J4DYC2_9ACTN</name>
<gene>
    <name evidence="3" type="ORF">Vau01_030260</name>
</gene>
<dbReference type="EMBL" id="BOPG01000019">
    <property type="protein sequence ID" value="GIJ55510.1"/>
    <property type="molecule type" value="Genomic_DNA"/>
</dbReference>
<feature type="chain" id="PRO_5038476258" description="IPT/TIG domain-containing protein" evidence="2">
    <location>
        <begin position="21"/>
        <end position="280"/>
    </location>
</feature>
<keyword evidence="2" id="KW-0732">Signal</keyword>
<organism evidence="3 4">
    <name type="scientific">Virgisporangium aurantiacum</name>
    <dbReference type="NCBI Taxonomy" id="175570"/>
    <lineage>
        <taxon>Bacteria</taxon>
        <taxon>Bacillati</taxon>
        <taxon>Actinomycetota</taxon>
        <taxon>Actinomycetes</taxon>
        <taxon>Micromonosporales</taxon>
        <taxon>Micromonosporaceae</taxon>
        <taxon>Virgisporangium</taxon>
    </lineage>
</organism>
<dbReference type="CDD" id="cd00102">
    <property type="entry name" value="IPT"/>
    <property type="match status" value="1"/>
</dbReference>
<dbReference type="GO" id="GO:0005975">
    <property type="term" value="P:carbohydrate metabolic process"/>
    <property type="evidence" value="ECO:0007669"/>
    <property type="project" value="UniProtKB-ARBA"/>
</dbReference>
<evidence type="ECO:0000256" key="1">
    <source>
        <dbReference type="SAM" id="MobiDB-lite"/>
    </source>
</evidence>
<dbReference type="Proteomes" id="UP000612585">
    <property type="component" value="Unassembled WGS sequence"/>
</dbReference>